<keyword evidence="1" id="KW-0732">Signal</keyword>
<name>A0ABU5T3D7_9MICC</name>
<accession>A0ABU5T3D7</accession>
<evidence type="ECO:0000256" key="1">
    <source>
        <dbReference type="SAM" id="SignalP"/>
    </source>
</evidence>
<comment type="caution">
    <text evidence="2">The sequence shown here is derived from an EMBL/GenBank/DDBJ whole genome shotgun (WGS) entry which is preliminary data.</text>
</comment>
<reference evidence="2 3" key="1">
    <citation type="submission" date="2023-12" db="EMBL/GenBank/DDBJ databases">
        <title>Sinomonas terricola sp. nov, isolated from litchi orchard soil in Guangdong, PR China.</title>
        <authorList>
            <person name="Jiaxin W."/>
            <person name="Yang Z."/>
            <person name="Honghui Z."/>
        </authorList>
    </citation>
    <scope>NUCLEOTIDE SEQUENCE [LARGE SCALE GENOMIC DNA]</scope>
    <source>
        <strain evidence="2 3">JGH33</strain>
    </source>
</reference>
<evidence type="ECO:0000313" key="2">
    <source>
        <dbReference type="EMBL" id="MEA5454047.1"/>
    </source>
</evidence>
<feature type="signal peptide" evidence="1">
    <location>
        <begin position="1"/>
        <end position="29"/>
    </location>
</feature>
<evidence type="ECO:0000313" key="3">
    <source>
        <dbReference type="Proteomes" id="UP001304769"/>
    </source>
</evidence>
<keyword evidence="3" id="KW-1185">Reference proteome</keyword>
<protein>
    <submittedName>
        <fullName evidence="2">Uncharacterized protein</fullName>
    </submittedName>
</protein>
<proteinExistence type="predicted"/>
<dbReference type="Proteomes" id="UP001304769">
    <property type="component" value="Unassembled WGS sequence"/>
</dbReference>
<gene>
    <name evidence="2" type="ORF">SPF06_04855</name>
</gene>
<feature type="chain" id="PRO_5046081146" evidence="1">
    <location>
        <begin position="30"/>
        <end position="217"/>
    </location>
</feature>
<organism evidence="2 3">
    <name type="scientific">Sinomonas terricola</name>
    <dbReference type="NCBI Taxonomy" id="3110330"/>
    <lineage>
        <taxon>Bacteria</taxon>
        <taxon>Bacillati</taxon>
        <taxon>Actinomycetota</taxon>
        <taxon>Actinomycetes</taxon>
        <taxon>Micrococcales</taxon>
        <taxon>Micrococcaceae</taxon>
        <taxon>Sinomonas</taxon>
    </lineage>
</organism>
<dbReference type="EMBL" id="JAYGGQ010000002">
    <property type="protein sequence ID" value="MEA5454047.1"/>
    <property type="molecule type" value="Genomic_DNA"/>
</dbReference>
<sequence>MTTTSIFKAAISVASALALLLASVNPATAASPQREASDSGVTIVQPTEQERVAALAKLDEAKRKDPVGFAQRMKMLEHADALNRFLYGDKRFDGRQQQEFVAASIPTEALEGLIEMTDAGVLKFGLTKDSSGRPAAKITKGSSETRMIGGGLHSSSVKPAGLGSLPQCPSAWAAFWAWYANTMVVCEALGFFGPWTAAGCYLALALGGTIIDFNMSC</sequence>
<dbReference type="RefSeq" id="WP_323277837.1">
    <property type="nucleotide sequence ID" value="NZ_JAYGGQ010000002.1"/>
</dbReference>